<feature type="region of interest" description="Disordered" evidence="1">
    <location>
        <begin position="106"/>
        <end position="151"/>
    </location>
</feature>
<name>A0AAD8BR05_BIOPF</name>
<sequence length="151" mass="16374">SQKLLDMRLQQLQANHKETNRLQDDVEFIRRLMAENQKALCNVVQALANIQGEIVNLVQCLKPQPKTKPANSISSQGSAPNAHHQTNAISLVPAGGVVILDRDVEGGVGSVSGGRRMGDRERGGSGDRGGARRERNDSRKRSGPDDDESKV</sequence>
<dbReference type="EMBL" id="JASAOG010000045">
    <property type="protein sequence ID" value="KAK0058996.1"/>
    <property type="molecule type" value="Genomic_DNA"/>
</dbReference>
<protein>
    <submittedName>
        <fullName evidence="2">Short transient receptor potential channel 3-like isoform X8</fullName>
    </submittedName>
</protein>
<keyword evidence="2" id="KW-0675">Receptor</keyword>
<gene>
    <name evidence="2" type="ORF">Bpfe_011606</name>
</gene>
<feature type="region of interest" description="Disordered" evidence="1">
    <location>
        <begin position="64"/>
        <end position="88"/>
    </location>
</feature>
<feature type="compositionally biased region" description="Polar residues" evidence="1">
    <location>
        <begin position="69"/>
        <end position="88"/>
    </location>
</feature>
<reference evidence="2" key="2">
    <citation type="submission" date="2023-04" db="EMBL/GenBank/DDBJ databases">
        <authorList>
            <person name="Bu L."/>
            <person name="Lu L."/>
            <person name="Laidemitt M.R."/>
            <person name="Zhang S.M."/>
            <person name="Mutuku M."/>
            <person name="Mkoji G."/>
            <person name="Steinauer M."/>
            <person name="Loker E.S."/>
        </authorList>
    </citation>
    <scope>NUCLEOTIDE SEQUENCE</scope>
    <source>
        <strain evidence="2">KasaAsao</strain>
        <tissue evidence="2">Whole Snail</tissue>
    </source>
</reference>
<organism evidence="2 3">
    <name type="scientific">Biomphalaria pfeifferi</name>
    <name type="common">Bloodfluke planorb</name>
    <name type="synonym">Freshwater snail</name>
    <dbReference type="NCBI Taxonomy" id="112525"/>
    <lineage>
        <taxon>Eukaryota</taxon>
        <taxon>Metazoa</taxon>
        <taxon>Spiralia</taxon>
        <taxon>Lophotrochozoa</taxon>
        <taxon>Mollusca</taxon>
        <taxon>Gastropoda</taxon>
        <taxon>Heterobranchia</taxon>
        <taxon>Euthyneura</taxon>
        <taxon>Panpulmonata</taxon>
        <taxon>Hygrophila</taxon>
        <taxon>Lymnaeoidea</taxon>
        <taxon>Planorbidae</taxon>
        <taxon>Biomphalaria</taxon>
    </lineage>
</organism>
<keyword evidence="3" id="KW-1185">Reference proteome</keyword>
<feature type="compositionally biased region" description="Basic and acidic residues" evidence="1">
    <location>
        <begin position="116"/>
        <end position="151"/>
    </location>
</feature>
<feature type="non-terminal residue" evidence="2">
    <location>
        <position position="1"/>
    </location>
</feature>
<dbReference type="AlphaFoldDB" id="A0AAD8BR05"/>
<proteinExistence type="predicted"/>
<reference evidence="2" key="1">
    <citation type="journal article" date="2023" name="PLoS Negl. Trop. Dis.">
        <title>A genome sequence for Biomphalaria pfeifferi, the major vector snail for the human-infecting parasite Schistosoma mansoni.</title>
        <authorList>
            <person name="Bu L."/>
            <person name="Lu L."/>
            <person name="Laidemitt M.R."/>
            <person name="Zhang S.M."/>
            <person name="Mutuku M."/>
            <person name="Mkoji G."/>
            <person name="Steinauer M."/>
            <person name="Loker E.S."/>
        </authorList>
    </citation>
    <scope>NUCLEOTIDE SEQUENCE</scope>
    <source>
        <strain evidence="2">KasaAsao</strain>
    </source>
</reference>
<accession>A0AAD8BR05</accession>
<dbReference type="Proteomes" id="UP001233172">
    <property type="component" value="Unassembled WGS sequence"/>
</dbReference>
<evidence type="ECO:0000256" key="1">
    <source>
        <dbReference type="SAM" id="MobiDB-lite"/>
    </source>
</evidence>
<evidence type="ECO:0000313" key="3">
    <source>
        <dbReference type="Proteomes" id="UP001233172"/>
    </source>
</evidence>
<evidence type="ECO:0000313" key="2">
    <source>
        <dbReference type="EMBL" id="KAK0058996.1"/>
    </source>
</evidence>
<comment type="caution">
    <text evidence="2">The sequence shown here is derived from an EMBL/GenBank/DDBJ whole genome shotgun (WGS) entry which is preliminary data.</text>
</comment>